<comment type="caution">
    <text evidence="6">The sequence shown here is derived from an EMBL/GenBank/DDBJ whole genome shotgun (WGS) entry which is preliminary data.</text>
</comment>
<evidence type="ECO:0000256" key="1">
    <source>
        <dbReference type="ARBA" id="ARBA00001933"/>
    </source>
</evidence>
<gene>
    <name evidence="6" type="ORF">ACFOEO_00250</name>
</gene>
<dbReference type="Proteomes" id="UP001595637">
    <property type="component" value="Unassembled WGS sequence"/>
</dbReference>
<protein>
    <recommendedName>
        <fullName evidence="4">Threonine deaminase</fullName>
    </recommendedName>
</protein>
<dbReference type="CDD" id="cd01562">
    <property type="entry name" value="Thr-dehyd"/>
    <property type="match status" value="1"/>
</dbReference>
<dbReference type="RefSeq" id="WP_380650485.1">
    <property type="nucleotide sequence ID" value="NZ_JBHRVQ010000001.1"/>
</dbReference>
<dbReference type="EMBL" id="JBHRVQ010000001">
    <property type="protein sequence ID" value="MFC3387035.1"/>
    <property type="molecule type" value="Genomic_DNA"/>
</dbReference>
<evidence type="ECO:0000256" key="4">
    <source>
        <dbReference type="ARBA" id="ARBA00031427"/>
    </source>
</evidence>
<evidence type="ECO:0000313" key="7">
    <source>
        <dbReference type="Proteomes" id="UP001595637"/>
    </source>
</evidence>
<name>A0ABV7N354_9STAP</name>
<evidence type="ECO:0000256" key="3">
    <source>
        <dbReference type="ARBA" id="ARBA00023239"/>
    </source>
</evidence>
<sequence length="318" mass="34024">MKITLAAIKEAQSKIAPYIIKTPLIRTYALDEILGCEVYLKLENMQVTHSFKYRGAINKMLNLTLKEKQNGIVTASSGNHGKAVAHAAKQLGIEATVVVPNTASPFKIAAIEQYGATVVECDVTERFAVSERLAEVHGYTLFHPYDDEEIIVGQGTVGLEILSQHPALDTVIVPTSGGGLLAGLLTAIKQSNTDIRILGAEPYNMPRYSESLTQKKRVKVESRNTIADALVTAQPGKLNFPIVQTYADGMLKVADDATIKAVELMLIESKILSEPSGAIGPAAILDGAYSPALVEKVCFVISGGNIGLEQLSKLGAAH</sequence>
<evidence type="ECO:0000256" key="2">
    <source>
        <dbReference type="ARBA" id="ARBA00022898"/>
    </source>
</evidence>
<dbReference type="InterPro" id="IPR036052">
    <property type="entry name" value="TrpB-like_PALP_sf"/>
</dbReference>
<dbReference type="Pfam" id="PF00291">
    <property type="entry name" value="PALP"/>
    <property type="match status" value="1"/>
</dbReference>
<dbReference type="SUPFAM" id="SSF53686">
    <property type="entry name" value="Tryptophan synthase beta subunit-like PLP-dependent enzymes"/>
    <property type="match status" value="1"/>
</dbReference>
<reference evidence="7" key="1">
    <citation type="journal article" date="2019" name="Int. J. Syst. Evol. Microbiol.">
        <title>The Global Catalogue of Microorganisms (GCM) 10K type strain sequencing project: providing services to taxonomists for standard genome sequencing and annotation.</title>
        <authorList>
            <consortium name="The Broad Institute Genomics Platform"/>
            <consortium name="The Broad Institute Genome Sequencing Center for Infectious Disease"/>
            <person name="Wu L."/>
            <person name="Ma J."/>
        </authorList>
    </citation>
    <scope>NUCLEOTIDE SEQUENCE [LARGE SCALE GENOMIC DNA]</scope>
    <source>
        <strain evidence="7">CCM 7756</strain>
    </source>
</reference>
<dbReference type="InterPro" id="IPR050147">
    <property type="entry name" value="Ser/Thr_Dehydratase"/>
</dbReference>
<evidence type="ECO:0000313" key="6">
    <source>
        <dbReference type="EMBL" id="MFC3387035.1"/>
    </source>
</evidence>
<dbReference type="InterPro" id="IPR001926">
    <property type="entry name" value="TrpB-like_PALP"/>
</dbReference>
<dbReference type="PANTHER" id="PTHR48078:SF6">
    <property type="entry name" value="L-THREONINE DEHYDRATASE CATABOLIC TDCB"/>
    <property type="match status" value="1"/>
</dbReference>
<accession>A0ABV7N354</accession>
<evidence type="ECO:0000259" key="5">
    <source>
        <dbReference type="Pfam" id="PF00291"/>
    </source>
</evidence>
<organism evidence="6 7">
    <name type="scientific">Salinicoccus sesuvii</name>
    <dbReference type="NCBI Taxonomy" id="868281"/>
    <lineage>
        <taxon>Bacteria</taxon>
        <taxon>Bacillati</taxon>
        <taxon>Bacillota</taxon>
        <taxon>Bacilli</taxon>
        <taxon>Bacillales</taxon>
        <taxon>Staphylococcaceae</taxon>
        <taxon>Salinicoccus</taxon>
    </lineage>
</organism>
<keyword evidence="3" id="KW-0456">Lyase</keyword>
<dbReference type="PANTHER" id="PTHR48078">
    <property type="entry name" value="THREONINE DEHYDRATASE, MITOCHONDRIAL-RELATED"/>
    <property type="match status" value="1"/>
</dbReference>
<dbReference type="Gene3D" id="3.40.50.1100">
    <property type="match status" value="2"/>
</dbReference>
<keyword evidence="7" id="KW-1185">Reference proteome</keyword>
<proteinExistence type="predicted"/>
<keyword evidence="2" id="KW-0663">Pyridoxal phosphate</keyword>
<feature type="domain" description="Tryptophan synthase beta chain-like PALP" evidence="5">
    <location>
        <begin position="16"/>
        <end position="303"/>
    </location>
</feature>
<comment type="cofactor">
    <cofactor evidence="1">
        <name>pyridoxal 5'-phosphate</name>
        <dbReference type="ChEBI" id="CHEBI:597326"/>
    </cofactor>
</comment>